<evidence type="ECO:0000313" key="2">
    <source>
        <dbReference type="Proteomes" id="UP000324222"/>
    </source>
</evidence>
<name>A0A5B7GJU8_PORTR</name>
<accession>A0A5B7GJU8</accession>
<evidence type="ECO:0000313" key="1">
    <source>
        <dbReference type="EMBL" id="MPC59252.1"/>
    </source>
</evidence>
<organism evidence="1 2">
    <name type="scientific">Portunus trituberculatus</name>
    <name type="common">Swimming crab</name>
    <name type="synonym">Neptunus trituberculatus</name>
    <dbReference type="NCBI Taxonomy" id="210409"/>
    <lineage>
        <taxon>Eukaryota</taxon>
        <taxon>Metazoa</taxon>
        <taxon>Ecdysozoa</taxon>
        <taxon>Arthropoda</taxon>
        <taxon>Crustacea</taxon>
        <taxon>Multicrustacea</taxon>
        <taxon>Malacostraca</taxon>
        <taxon>Eumalacostraca</taxon>
        <taxon>Eucarida</taxon>
        <taxon>Decapoda</taxon>
        <taxon>Pleocyemata</taxon>
        <taxon>Brachyura</taxon>
        <taxon>Eubrachyura</taxon>
        <taxon>Portunoidea</taxon>
        <taxon>Portunidae</taxon>
        <taxon>Portuninae</taxon>
        <taxon>Portunus</taxon>
    </lineage>
</organism>
<keyword evidence="2" id="KW-1185">Reference proteome</keyword>
<proteinExistence type="predicted"/>
<gene>
    <name evidence="1" type="ORF">E2C01_053268</name>
</gene>
<dbReference type="EMBL" id="VSRR010016393">
    <property type="protein sequence ID" value="MPC59252.1"/>
    <property type="molecule type" value="Genomic_DNA"/>
</dbReference>
<sequence length="73" mass="8157">MMARVTTGGGGPEATPGRAVAGLHMLPLSSHQAHIKPCRELLTTGYEMFNYPGVKKKYPDAQARRRHRQYHIL</sequence>
<dbReference type="Proteomes" id="UP000324222">
    <property type="component" value="Unassembled WGS sequence"/>
</dbReference>
<comment type="caution">
    <text evidence="1">The sequence shown here is derived from an EMBL/GenBank/DDBJ whole genome shotgun (WGS) entry which is preliminary data.</text>
</comment>
<dbReference type="AlphaFoldDB" id="A0A5B7GJU8"/>
<reference evidence="1 2" key="1">
    <citation type="submission" date="2019-05" db="EMBL/GenBank/DDBJ databases">
        <title>Another draft genome of Portunus trituberculatus and its Hox gene families provides insights of decapod evolution.</title>
        <authorList>
            <person name="Jeong J.-H."/>
            <person name="Song I."/>
            <person name="Kim S."/>
            <person name="Choi T."/>
            <person name="Kim D."/>
            <person name="Ryu S."/>
            <person name="Kim W."/>
        </authorList>
    </citation>
    <scope>NUCLEOTIDE SEQUENCE [LARGE SCALE GENOMIC DNA]</scope>
    <source>
        <tissue evidence="1">Muscle</tissue>
    </source>
</reference>
<protein>
    <submittedName>
        <fullName evidence="1">Uncharacterized protein</fullName>
    </submittedName>
</protein>